<dbReference type="SUPFAM" id="SSF53686">
    <property type="entry name" value="Tryptophan synthase beta subunit-like PLP-dependent enzymes"/>
    <property type="match status" value="1"/>
</dbReference>
<dbReference type="PANTHER" id="PTHR10314">
    <property type="entry name" value="CYSTATHIONINE BETA-SYNTHASE"/>
    <property type="match status" value="1"/>
</dbReference>
<keyword evidence="4" id="KW-0808">Transferase</keyword>
<comment type="cofactor">
    <cofactor evidence="1">
        <name>pyridoxal 5'-phosphate</name>
        <dbReference type="ChEBI" id="CHEBI:597326"/>
    </cofactor>
</comment>
<dbReference type="CDD" id="cd01561">
    <property type="entry name" value="CBS_like"/>
    <property type="match status" value="1"/>
</dbReference>
<dbReference type="InterPro" id="IPR005856">
    <property type="entry name" value="Cys_synth"/>
</dbReference>
<dbReference type="InterPro" id="IPR036052">
    <property type="entry name" value="TrpB-like_PALP_sf"/>
</dbReference>
<dbReference type="InterPro" id="IPR001926">
    <property type="entry name" value="TrpB-like_PALP"/>
</dbReference>
<dbReference type="RefSeq" id="WP_344976093.1">
    <property type="nucleotide sequence ID" value="NZ_BAAAVI010000038.1"/>
</dbReference>
<evidence type="ECO:0000256" key="2">
    <source>
        <dbReference type="ARBA" id="ARBA00007103"/>
    </source>
</evidence>
<feature type="domain" description="Tryptophan synthase beta chain-like PALP" evidence="7">
    <location>
        <begin position="9"/>
        <end position="287"/>
    </location>
</feature>
<keyword evidence="5" id="KW-0663">Pyridoxal phosphate</keyword>
<evidence type="ECO:0000256" key="3">
    <source>
        <dbReference type="ARBA" id="ARBA00022605"/>
    </source>
</evidence>
<comment type="similarity">
    <text evidence="2">Belongs to the cysteine synthase/cystathionine beta-synthase family.</text>
</comment>
<dbReference type="NCBIfam" id="TIGR01136">
    <property type="entry name" value="cysKM"/>
    <property type="match status" value="1"/>
</dbReference>
<proteinExistence type="inferred from homology"/>
<dbReference type="InterPro" id="IPR001216">
    <property type="entry name" value="P-phosphate_BS"/>
</dbReference>
<comment type="caution">
    <text evidence="8">The sequence shown here is derived from an EMBL/GenBank/DDBJ whole genome shotgun (WGS) entry which is preliminary data.</text>
</comment>
<dbReference type="Proteomes" id="UP001500831">
    <property type="component" value="Unassembled WGS sequence"/>
</dbReference>
<keyword evidence="9" id="KW-1185">Reference proteome</keyword>
<keyword evidence="6" id="KW-0198">Cysteine biosynthesis</keyword>
<sequence length="315" mass="34176">MRFDSLIDSVGRTPLVGLPRLSPSEDVRIWAKLEDRNPTGSIKDRPALWMIEQAEKDGLLQPGCTILEPTSGNTGISLAMSAKLKGYKLICVMPENTSEERRQLLRMWGAQIISSPAAGGSNEAVRVAKGLAAENPDWVMLYQYGNPANWRSHYESTGPEILQDLPTVTHFVAGLGTTGTLMGVGRFLREHVPDVKIVAAEPRYGELVYGLRNVDEGFIPELYDPDVLTTRFSVSSGDALRRTRELLAAEGIFAGVSTGAALHAALGMASKAVKAGERADIVFVVADGGWKYLSTGAYEGTLDEAEERLEGQLWA</sequence>
<evidence type="ECO:0000256" key="5">
    <source>
        <dbReference type="ARBA" id="ARBA00022898"/>
    </source>
</evidence>
<dbReference type="InterPro" id="IPR050214">
    <property type="entry name" value="Cys_Synth/Cystath_Beta-Synth"/>
</dbReference>
<evidence type="ECO:0000256" key="1">
    <source>
        <dbReference type="ARBA" id="ARBA00001933"/>
    </source>
</evidence>
<protein>
    <submittedName>
        <fullName evidence="8">Cysteine synthase</fullName>
    </submittedName>
</protein>
<dbReference type="Pfam" id="PF00291">
    <property type="entry name" value="PALP"/>
    <property type="match status" value="1"/>
</dbReference>
<gene>
    <name evidence="8" type="ORF">GCM10010517_49420</name>
</gene>
<accession>A0ABN3W3N5</accession>
<dbReference type="EMBL" id="BAAAVI010000038">
    <property type="protein sequence ID" value="GAA2885741.1"/>
    <property type="molecule type" value="Genomic_DNA"/>
</dbReference>
<name>A0ABN3W3N5_9ACTN</name>
<keyword evidence="3" id="KW-0028">Amino-acid biosynthesis</keyword>
<organism evidence="8 9">
    <name type="scientific">Streptosporangium fragile</name>
    <dbReference type="NCBI Taxonomy" id="46186"/>
    <lineage>
        <taxon>Bacteria</taxon>
        <taxon>Bacillati</taxon>
        <taxon>Actinomycetota</taxon>
        <taxon>Actinomycetes</taxon>
        <taxon>Streptosporangiales</taxon>
        <taxon>Streptosporangiaceae</taxon>
        <taxon>Streptosporangium</taxon>
    </lineage>
</organism>
<dbReference type="Gene3D" id="3.40.50.1100">
    <property type="match status" value="2"/>
</dbReference>
<evidence type="ECO:0000313" key="9">
    <source>
        <dbReference type="Proteomes" id="UP001500831"/>
    </source>
</evidence>
<evidence type="ECO:0000256" key="4">
    <source>
        <dbReference type="ARBA" id="ARBA00022679"/>
    </source>
</evidence>
<dbReference type="PROSITE" id="PS00901">
    <property type="entry name" value="CYS_SYNTHASE"/>
    <property type="match status" value="1"/>
</dbReference>
<reference evidence="8 9" key="1">
    <citation type="journal article" date="2019" name="Int. J. Syst. Evol. Microbiol.">
        <title>The Global Catalogue of Microorganisms (GCM) 10K type strain sequencing project: providing services to taxonomists for standard genome sequencing and annotation.</title>
        <authorList>
            <consortium name="The Broad Institute Genomics Platform"/>
            <consortium name="The Broad Institute Genome Sequencing Center for Infectious Disease"/>
            <person name="Wu L."/>
            <person name="Ma J."/>
        </authorList>
    </citation>
    <scope>NUCLEOTIDE SEQUENCE [LARGE SCALE GENOMIC DNA]</scope>
    <source>
        <strain evidence="8 9">JCM 6242</strain>
    </source>
</reference>
<evidence type="ECO:0000313" key="8">
    <source>
        <dbReference type="EMBL" id="GAA2885741.1"/>
    </source>
</evidence>
<evidence type="ECO:0000259" key="7">
    <source>
        <dbReference type="Pfam" id="PF00291"/>
    </source>
</evidence>
<evidence type="ECO:0000256" key="6">
    <source>
        <dbReference type="ARBA" id="ARBA00023192"/>
    </source>
</evidence>